<dbReference type="Proteomes" id="UP000076925">
    <property type="component" value="Unassembled WGS sequence"/>
</dbReference>
<dbReference type="PANTHER" id="PTHR13799">
    <property type="entry name" value="NGG1 INTERACTING FACTOR 3"/>
    <property type="match status" value="1"/>
</dbReference>
<keyword evidence="6" id="KW-1185">Reference proteome</keyword>
<gene>
    <name evidence="5" type="ORF">WA1_38455</name>
</gene>
<dbReference type="STRING" id="128403.WA1_38455"/>
<protein>
    <recommendedName>
        <fullName evidence="2">GTP cyclohydrolase 1 type 2 homolog</fullName>
    </recommendedName>
</protein>
<evidence type="ECO:0000256" key="1">
    <source>
        <dbReference type="ARBA" id="ARBA00006964"/>
    </source>
</evidence>
<dbReference type="RefSeq" id="WP_017748078.1">
    <property type="nucleotide sequence ID" value="NZ_KQ976354.1"/>
</dbReference>
<evidence type="ECO:0000256" key="2">
    <source>
        <dbReference type="ARBA" id="ARBA00022112"/>
    </source>
</evidence>
<comment type="caution">
    <text evidence="5">The sequence shown here is derived from an EMBL/GenBank/DDBJ whole genome shotgun (WGS) entry which is preliminary data.</text>
</comment>
<comment type="similarity">
    <text evidence="1">Belongs to the GTP cyclohydrolase I type 2/NIF3 family.</text>
</comment>
<dbReference type="OrthoDB" id="571477at2"/>
<keyword evidence="3 4" id="KW-0479">Metal-binding</keyword>
<feature type="binding site" evidence="4">
    <location>
        <position position="212"/>
    </location>
    <ligand>
        <name>a divalent metal cation</name>
        <dbReference type="ChEBI" id="CHEBI:60240"/>
        <label>1</label>
    </ligand>
</feature>
<name>A0A139X0J4_9CYAN</name>
<organism evidence="5 6">
    <name type="scientific">Scytonema hofmannii PCC 7110</name>
    <dbReference type="NCBI Taxonomy" id="128403"/>
    <lineage>
        <taxon>Bacteria</taxon>
        <taxon>Bacillati</taxon>
        <taxon>Cyanobacteriota</taxon>
        <taxon>Cyanophyceae</taxon>
        <taxon>Nostocales</taxon>
        <taxon>Scytonemataceae</taxon>
        <taxon>Scytonema</taxon>
    </lineage>
</organism>
<feature type="binding site" evidence="4">
    <location>
        <position position="94"/>
    </location>
    <ligand>
        <name>a divalent metal cation</name>
        <dbReference type="ChEBI" id="CHEBI:60240"/>
        <label>1</label>
    </ligand>
</feature>
<dbReference type="SUPFAM" id="SSF102705">
    <property type="entry name" value="NIF3 (NGG1p interacting factor 3)-like"/>
    <property type="match status" value="1"/>
</dbReference>
<feature type="binding site" evidence="4">
    <location>
        <position position="216"/>
    </location>
    <ligand>
        <name>a divalent metal cation</name>
        <dbReference type="ChEBI" id="CHEBI:60240"/>
        <label>1</label>
    </ligand>
</feature>
<dbReference type="GO" id="GO:0005737">
    <property type="term" value="C:cytoplasm"/>
    <property type="evidence" value="ECO:0007669"/>
    <property type="project" value="TreeGrafter"/>
</dbReference>
<dbReference type="AlphaFoldDB" id="A0A139X0J4"/>
<dbReference type="Gene3D" id="3.40.1390.30">
    <property type="entry name" value="NIF3 (NGG1p interacting factor 3)-like"/>
    <property type="match status" value="2"/>
</dbReference>
<dbReference type="EMBL" id="ANNX02000042">
    <property type="protein sequence ID" value="KYC38227.1"/>
    <property type="molecule type" value="Genomic_DNA"/>
</dbReference>
<evidence type="ECO:0000256" key="4">
    <source>
        <dbReference type="PIRSR" id="PIRSR602678-1"/>
    </source>
</evidence>
<dbReference type="Pfam" id="PF01784">
    <property type="entry name" value="DUF34_NIF3"/>
    <property type="match status" value="1"/>
</dbReference>
<accession>A0A139X0J4</accession>
<reference evidence="5 6" key="1">
    <citation type="journal article" date="2013" name="Genome Biol. Evol.">
        <title>Genomes of Stigonematalean cyanobacteria (subsection V) and the evolution of oxygenic photosynthesis from prokaryotes to plastids.</title>
        <authorList>
            <person name="Dagan T."/>
            <person name="Roettger M."/>
            <person name="Stucken K."/>
            <person name="Landan G."/>
            <person name="Koch R."/>
            <person name="Major P."/>
            <person name="Gould S.B."/>
            <person name="Goremykin V.V."/>
            <person name="Rippka R."/>
            <person name="Tandeau de Marsac N."/>
            <person name="Gugger M."/>
            <person name="Lockhart P.J."/>
            <person name="Allen J.F."/>
            <person name="Brune I."/>
            <person name="Maus I."/>
            <person name="Puhler A."/>
            <person name="Martin W.F."/>
        </authorList>
    </citation>
    <scope>NUCLEOTIDE SEQUENCE [LARGE SCALE GENOMIC DNA]</scope>
    <source>
        <strain evidence="5 6">PCC 7110</strain>
    </source>
</reference>
<evidence type="ECO:0000256" key="3">
    <source>
        <dbReference type="ARBA" id="ARBA00022723"/>
    </source>
</evidence>
<dbReference type="PANTHER" id="PTHR13799:SF14">
    <property type="entry name" value="GTP CYCLOHYDROLASE 1 TYPE 2 HOMOLOG"/>
    <property type="match status" value="1"/>
</dbReference>
<proteinExistence type="inferred from homology"/>
<dbReference type="GO" id="GO:0046872">
    <property type="term" value="F:metal ion binding"/>
    <property type="evidence" value="ECO:0007669"/>
    <property type="project" value="UniProtKB-KW"/>
</dbReference>
<dbReference type="InterPro" id="IPR036069">
    <property type="entry name" value="DUF34/NIF3_sf"/>
</dbReference>
<evidence type="ECO:0000313" key="5">
    <source>
        <dbReference type="EMBL" id="KYC38227.1"/>
    </source>
</evidence>
<evidence type="ECO:0000313" key="6">
    <source>
        <dbReference type="Proteomes" id="UP000076925"/>
    </source>
</evidence>
<sequence>MILERNSLLLKEIAEFLNDYLAIEKYFQEEQGGVYLPSIRPIKRLGLALEPWTELQEWVDAENLDAVFLHRPWKLQPGQLTPDIGVISYHLAFDERLTLSFNPELAKILGMSCVFVLGEKKNRPIGMIGDIPTQSFAELCDRISQIFGGYEQIRGVDKPEEVRKIAVVGAMTDELVREATNRGATAYITGQLRKGADFALQETKMNAIAVGHYRSEAWGLRALAKVLYERWSSLEIVYAL</sequence>
<dbReference type="InterPro" id="IPR002678">
    <property type="entry name" value="DUF34/NIF3"/>
</dbReference>